<evidence type="ECO:0000313" key="2">
    <source>
        <dbReference type="EMBL" id="CAA7014893.1"/>
    </source>
</evidence>
<dbReference type="EMBL" id="CACVBM020000132">
    <property type="protein sequence ID" value="CAA7014893.1"/>
    <property type="molecule type" value="Genomic_DNA"/>
</dbReference>
<reference evidence="2" key="1">
    <citation type="submission" date="2020-01" db="EMBL/GenBank/DDBJ databases">
        <authorList>
            <person name="Mishra B."/>
        </authorList>
    </citation>
    <scope>NUCLEOTIDE SEQUENCE [LARGE SCALE GENOMIC DNA]</scope>
</reference>
<organism evidence="2 3">
    <name type="scientific">Microthlaspi erraticum</name>
    <dbReference type="NCBI Taxonomy" id="1685480"/>
    <lineage>
        <taxon>Eukaryota</taxon>
        <taxon>Viridiplantae</taxon>
        <taxon>Streptophyta</taxon>
        <taxon>Embryophyta</taxon>
        <taxon>Tracheophyta</taxon>
        <taxon>Spermatophyta</taxon>
        <taxon>Magnoliopsida</taxon>
        <taxon>eudicotyledons</taxon>
        <taxon>Gunneridae</taxon>
        <taxon>Pentapetalae</taxon>
        <taxon>rosids</taxon>
        <taxon>malvids</taxon>
        <taxon>Brassicales</taxon>
        <taxon>Brassicaceae</taxon>
        <taxon>Coluteocarpeae</taxon>
        <taxon>Microthlaspi</taxon>
    </lineage>
</organism>
<proteinExistence type="predicted"/>
<dbReference type="InterPro" id="IPR001584">
    <property type="entry name" value="Integrase_cat-core"/>
</dbReference>
<keyword evidence="3" id="KW-1185">Reference proteome</keyword>
<dbReference type="InterPro" id="IPR012337">
    <property type="entry name" value="RNaseH-like_sf"/>
</dbReference>
<dbReference type="PANTHER" id="PTHR48475">
    <property type="entry name" value="RIBONUCLEASE H"/>
    <property type="match status" value="1"/>
</dbReference>
<dbReference type="PROSITE" id="PS50994">
    <property type="entry name" value="INTEGRASE"/>
    <property type="match status" value="1"/>
</dbReference>
<dbReference type="InterPro" id="IPR036397">
    <property type="entry name" value="RNaseH_sf"/>
</dbReference>
<feature type="non-terminal residue" evidence="2">
    <location>
        <position position="376"/>
    </location>
</feature>
<sequence length="376" mass="42668">MRVEDMIPINDSMPEEQLMAIMILKESFDEKVRLEEVKALRDENLPWYADIVNFMVSGEVPSSFDAYKRKKFFKDARHYYWDEPYLYKRGPDSIYRRCIAEEDVQGVLEHCHGSAYGGHFATFKTATKTSWDLSKPPQTGTTTFWLLWTMCPNGLKPSLPTCDAKVVIKLFRTIIFPRYGIPRVVISDGGSHFINKVFEKLMKSYGVKHKVATPYHPQTSGQVEVSNRQIKAIIGEDNENKAAHDKLIRLKDFKVGDSVLLYNSKLRLFPGKLRSKWAGPFKITKFSLWIPHSAQSRGEGIHRAGFRKKRLTRGTTRSSQDKLDRVRRTQSSGVLLMAVCPLQTTTLPPSSLGGTEAKFGGANSSSIELGVKTRKV</sequence>
<dbReference type="OrthoDB" id="2016337at2759"/>
<dbReference type="GO" id="GO:0003676">
    <property type="term" value="F:nucleic acid binding"/>
    <property type="evidence" value="ECO:0007669"/>
    <property type="project" value="InterPro"/>
</dbReference>
<evidence type="ECO:0000313" key="3">
    <source>
        <dbReference type="Proteomes" id="UP000467841"/>
    </source>
</evidence>
<gene>
    <name evidence="2" type="ORF">MERR_LOCUS2128</name>
</gene>
<protein>
    <recommendedName>
        <fullName evidence="1">Integrase catalytic domain-containing protein</fullName>
    </recommendedName>
</protein>
<dbReference type="AlphaFoldDB" id="A0A6D2HL33"/>
<name>A0A6D2HL33_9BRAS</name>
<dbReference type="Gene3D" id="3.30.420.10">
    <property type="entry name" value="Ribonuclease H-like superfamily/Ribonuclease H"/>
    <property type="match status" value="1"/>
</dbReference>
<feature type="domain" description="Integrase catalytic" evidence="1">
    <location>
        <begin position="164"/>
        <end position="288"/>
    </location>
</feature>
<dbReference type="Proteomes" id="UP000467841">
    <property type="component" value="Unassembled WGS sequence"/>
</dbReference>
<evidence type="ECO:0000259" key="1">
    <source>
        <dbReference type="PROSITE" id="PS50994"/>
    </source>
</evidence>
<comment type="caution">
    <text evidence="2">The sequence shown here is derived from an EMBL/GenBank/DDBJ whole genome shotgun (WGS) entry which is preliminary data.</text>
</comment>
<dbReference type="SUPFAM" id="SSF53098">
    <property type="entry name" value="Ribonuclease H-like"/>
    <property type="match status" value="1"/>
</dbReference>
<accession>A0A6D2HL33</accession>
<dbReference type="PANTHER" id="PTHR48475:SF1">
    <property type="entry name" value="RNASE H TYPE-1 DOMAIN-CONTAINING PROTEIN"/>
    <property type="match status" value="1"/>
</dbReference>
<dbReference type="GO" id="GO:0015074">
    <property type="term" value="P:DNA integration"/>
    <property type="evidence" value="ECO:0007669"/>
    <property type="project" value="InterPro"/>
</dbReference>